<reference evidence="2 3" key="1">
    <citation type="journal article" date="2010" name="Stand. Genomic Sci.">
        <title>Complete genome sequence of Meiothermus silvanus type strain (VI-R2).</title>
        <authorList>
            <person name="Sikorski J."/>
            <person name="Tindall B.J."/>
            <person name="Lowry S."/>
            <person name="Lucas S."/>
            <person name="Nolan M."/>
            <person name="Copeland A."/>
            <person name="Glavina Del Rio T."/>
            <person name="Tice H."/>
            <person name="Cheng J.F."/>
            <person name="Han C."/>
            <person name="Pitluck S."/>
            <person name="Liolios K."/>
            <person name="Ivanova N."/>
            <person name="Mavromatis K."/>
            <person name="Mikhailova N."/>
            <person name="Pati A."/>
            <person name="Goodwin L."/>
            <person name="Chen A."/>
            <person name="Palaniappan K."/>
            <person name="Land M."/>
            <person name="Hauser L."/>
            <person name="Chang Y.J."/>
            <person name="Jeffries C.D."/>
            <person name="Rohde M."/>
            <person name="Goker M."/>
            <person name="Woyke T."/>
            <person name="Bristow J."/>
            <person name="Eisen J.A."/>
            <person name="Markowitz V."/>
            <person name="Hugenholtz P."/>
            <person name="Kyrpides N.C."/>
            <person name="Klenk H.P."/>
            <person name="Lapidus A."/>
        </authorList>
    </citation>
    <scope>NUCLEOTIDE SEQUENCE [LARGE SCALE GENOMIC DNA]</scope>
    <source>
        <strain evidence="3">ATCC 700542 / DSM 9946 / VI-R2</strain>
    </source>
</reference>
<evidence type="ECO:0000313" key="3">
    <source>
        <dbReference type="Proteomes" id="UP000001916"/>
    </source>
</evidence>
<keyword evidence="1" id="KW-0472">Membrane</keyword>
<organism evidence="2 3">
    <name type="scientific">Allomeiothermus silvanus (strain ATCC 700542 / DSM 9946 / NBRC 106475 / NCIMB 13440 / VI-R2)</name>
    <name type="common">Thermus silvanus</name>
    <dbReference type="NCBI Taxonomy" id="526227"/>
    <lineage>
        <taxon>Bacteria</taxon>
        <taxon>Thermotogati</taxon>
        <taxon>Deinococcota</taxon>
        <taxon>Deinococci</taxon>
        <taxon>Thermales</taxon>
        <taxon>Thermaceae</taxon>
        <taxon>Allomeiothermus</taxon>
    </lineage>
</organism>
<keyword evidence="1" id="KW-1133">Transmembrane helix</keyword>
<evidence type="ECO:0000313" key="2">
    <source>
        <dbReference type="EMBL" id="ADH63309.1"/>
    </source>
</evidence>
<sequence>MAELIIWSTIVISGLVTFGLRYSFIGFAHRMQTPTWFRPALRFVPAAVLTALVCKALVFYGDRYQLSLTNERLLAGLVAAGVAYRTKNVLWTTVVGMLVLWGLQAVLPK</sequence>
<proteinExistence type="predicted"/>
<accession>D7BEV6</accession>
<feature type="transmembrane region" description="Helical" evidence="1">
    <location>
        <begin position="6"/>
        <end position="28"/>
    </location>
</feature>
<dbReference type="eggNOG" id="COG4392">
    <property type="taxonomic scope" value="Bacteria"/>
</dbReference>
<dbReference type="Pfam" id="PF05437">
    <property type="entry name" value="AzlD"/>
    <property type="match status" value="1"/>
</dbReference>
<dbReference type="EMBL" id="CP002042">
    <property type="protein sequence ID" value="ADH63309.1"/>
    <property type="molecule type" value="Genomic_DNA"/>
</dbReference>
<dbReference type="STRING" id="526227.Mesil_1416"/>
<evidence type="ECO:0000256" key="1">
    <source>
        <dbReference type="SAM" id="Phobius"/>
    </source>
</evidence>
<gene>
    <name evidence="2" type="ordered locus">Mesil_1416</name>
</gene>
<dbReference type="InterPro" id="IPR008407">
    <property type="entry name" value="Brnchd-chn_aa_trnsp_AzlD"/>
</dbReference>
<keyword evidence="3" id="KW-1185">Reference proteome</keyword>
<dbReference type="KEGG" id="msv:Mesil_1416"/>
<protein>
    <submittedName>
        <fullName evidence="2">Branched-chain amino acid transport</fullName>
    </submittedName>
</protein>
<dbReference type="Proteomes" id="UP000001916">
    <property type="component" value="Chromosome"/>
</dbReference>
<name>D7BEV6_ALLS1</name>
<dbReference type="AlphaFoldDB" id="D7BEV6"/>
<feature type="transmembrane region" description="Helical" evidence="1">
    <location>
        <begin position="89"/>
        <end position="107"/>
    </location>
</feature>
<dbReference type="HOGENOM" id="CLU_157896_1_1_0"/>
<dbReference type="OrthoDB" id="7870017at2"/>
<keyword evidence="1" id="KW-0812">Transmembrane</keyword>
<dbReference type="RefSeq" id="WP_013157878.1">
    <property type="nucleotide sequence ID" value="NC_014212.1"/>
</dbReference>
<feature type="transmembrane region" description="Helical" evidence="1">
    <location>
        <begin position="40"/>
        <end position="60"/>
    </location>
</feature>